<name>A0A3N4MEA8_9BACT</name>
<protein>
    <submittedName>
        <fullName evidence="2">Uncharacterized protein</fullName>
    </submittedName>
</protein>
<keyword evidence="1" id="KW-1133">Transmembrane helix</keyword>
<sequence>MPLFCPSSEIFCHSYTVTGIKIDDLQAEPGPGETLIQEESRDYAPEFIPARFSDSAGAIAPKLSAYKADGAVVSMVGAVSLRYGQEHGFHIIPLLTAKNNEALAIAAERQVQGKTQRIIVTGDADFMSSGELARRKPYIWNQPLITEMFRWFTHGKFPVNTGAIRSKDVIDTNDKGILAMRIFFFGVIPGLLLVFATVLLLYRKRR</sequence>
<reference evidence="3" key="1">
    <citation type="submission" date="2018-11" db="EMBL/GenBank/DDBJ databases">
        <title>Chitinophaga lutea sp.nov., isolate from arsenic contaminated soil.</title>
        <authorList>
            <person name="Zong Y."/>
        </authorList>
    </citation>
    <scope>NUCLEOTIDE SEQUENCE [LARGE SCALE GENOMIC DNA]</scope>
    <source>
        <strain evidence="3">YLT18</strain>
    </source>
</reference>
<evidence type="ECO:0000313" key="3">
    <source>
        <dbReference type="Proteomes" id="UP000279089"/>
    </source>
</evidence>
<evidence type="ECO:0000313" key="2">
    <source>
        <dbReference type="EMBL" id="RPD39947.1"/>
    </source>
</evidence>
<organism evidence="2 3">
    <name type="scientific">Chitinophaga barathri</name>
    <dbReference type="NCBI Taxonomy" id="1647451"/>
    <lineage>
        <taxon>Bacteria</taxon>
        <taxon>Pseudomonadati</taxon>
        <taxon>Bacteroidota</taxon>
        <taxon>Chitinophagia</taxon>
        <taxon>Chitinophagales</taxon>
        <taxon>Chitinophagaceae</taxon>
        <taxon>Chitinophaga</taxon>
    </lineage>
</organism>
<accession>A0A3N4MEA8</accession>
<feature type="transmembrane region" description="Helical" evidence="1">
    <location>
        <begin position="182"/>
        <end position="202"/>
    </location>
</feature>
<comment type="caution">
    <text evidence="2">The sequence shown here is derived from an EMBL/GenBank/DDBJ whole genome shotgun (WGS) entry which is preliminary data.</text>
</comment>
<dbReference type="AlphaFoldDB" id="A0A3N4MEA8"/>
<dbReference type="OrthoDB" id="609779at2"/>
<evidence type="ECO:0000256" key="1">
    <source>
        <dbReference type="SAM" id="Phobius"/>
    </source>
</evidence>
<dbReference type="EMBL" id="RMBX01000009">
    <property type="protein sequence ID" value="RPD39947.1"/>
    <property type="molecule type" value="Genomic_DNA"/>
</dbReference>
<keyword evidence="3" id="KW-1185">Reference proteome</keyword>
<keyword evidence="1" id="KW-0472">Membrane</keyword>
<keyword evidence="1" id="KW-0812">Transmembrane</keyword>
<dbReference type="Proteomes" id="UP000279089">
    <property type="component" value="Unassembled WGS sequence"/>
</dbReference>
<proteinExistence type="predicted"/>
<gene>
    <name evidence="2" type="ORF">EG028_17650</name>
</gene>
<dbReference type="RefSeq" id="WP_120517765.1">
    <property type="nucleotide sequence ID" value="NZ_QXZY01000010.1"/>
</dbReference>